<dbReference type="PANTHER" id="PTHR20854">
    <property type="entry name" value="INOSITOL MONOPHOSPHATASE"/>
    <property type="match status" value="1"/>
</dbReference>
<proteinExistence type="inferred from homology"/>
<keyword evidence="12" id="KW-1185">Reference proteome</keyword>
<evidence type="ECO:0000256" key="6">
    <source>
        <dbReference type="ARBA" id="ARBA00022723"/>
    </source>
</evidence>
<evidence type="ECO:0000256" key="7">
    <source>
        <dbReference type="ARBA" id="ARBA00022801"/>
    </source>
</evidence>
<keyword evidence="7 10" id="KW-0378">Hydrolase</keyword>
<dbReference type="Proteomes" id="UP000631034">
    <property type="component" value="Unassembled WGS sequence"/>
</dbReference>
<dbReference type="PRINTS" id="PR00377">
    <property type="entry name" value="IMPHPHTASES"/>
</dbReference>
<dbReference type="FunFam" id="3.30.540.10:FF:000003">
    <property type="entry name" value="Inositol-1-monophosphatase"/>
    <property type="match status" value="1"/>
</dbReference>
<evidence type="ECO:0000313" key="12">
    <source>
        <dbReference type="Proteomes" id="UP000631034"/>
    </source>
</evidence>
<dbReference type="PANTHER" id="PTHR20854:SF4">
    <property type="entry name" value="INOSITOL-1-MONOPHOSPHATASE-RELATED"/>
    <property type="match status" value="1"/>
</dbReference>
<feature type="binding site" evidence="9">
    <location>
        <position position="87"/>
    </location>
    <ligand>
        <name>Mg(2+)</name>
        <dbReference type="ChEBI" id="CHEBI:18420"/>
        <label>1</label>
        <note>catalytic</note>
    </ligand>
</feature>
<evidence type="ECO:0000256" key="3">
    <source>
        <dbReference type="ARBA" id="ARBA00009759"/>
    </source>
</evidence>
<organism evidence="11 12">
    <name type="scientific">Phaeovibrio sulfidiphilus</name>
    <dbReference type="NCBI Taxonomy" id="1220600"/>
    <lineage>
        <taxon>Bacteria</taxon>
        <taxon>Pseudomonadati</taxon>
        <taxon>Pseudomonadota</taxon>
        <taxon>Alphaproteobacteria</taxon>
        <taxon>Rhodospirillales</taxon>
        <taxon>Rhodospirillaceae</taxon>
        <taxon>Phaeovibrio</taxon>
    </lineage>
</organism>
<evidence type="ECO:0000256" key="5">
    <source>
        <dbReference type="ARBA" id="ARBA00019784"/>
    </source>
</evidence>
<dbReference type="CDD" id="cd01639">
    <property type="entry name" value="IMPase"/>
    <property type="match status" value="1"/>
</dbReference>
<dbReference type="Gene3D" id="3.40.190.80">
    <property type="match status" value="1"/>
</dbReference>
<dbReference type="PROSITE" id="PS00630">
    <property type="entry name" value="IMP_2"/>
    <property type="match status" value="1"/>
</dbReference>
<dbReference type="InterPro" id="IPR020583">
    <property type="entry name" value="Inositol_monoP_metal-BS"/>
</dbReference>
<keyword evidence="6 9" id="KW-0479">Metal-binding</keyword>
<feature type="binding site" evidence="9">
    <location>
        <position position="70"/>
    </location>
    <ligand>
        <name>Mg(2+)</name>
        <dbReference type="ChEBI" id="CHEBI:18420"/>
        <label>1</label>
        <note>catalytic</note>
    </ligand>
</feature>
<feature type="binding site" evidence="9">
    <location>
        <position position="89"/>
    </location>
    <ligand>
        <name>Mg(2+)</name>
        <dbReference type="ChEBI" id="CHEBI:18420"/>
        <label>1</label>
        <note>catalytic</note>
    </ligand>
</feature>
<dbReference type="RefSeq" id="WP_192534033.1">
    <property type="nucleotide sequence ID" value="NZ_JACZHT010000003.1"/>
</dbReference>
<dbReference type="Pfam" id="PF00459">
    <property type="entry name" value="Inositol_P"/>
    <property type="match status" value="1"/>
</dbReference>
<dbReference type="Gene3D" id="3.30.540.10">
    <property type="entry name" value="Fructose-1,6-Bisphosphatase, subunit A, domain 1"/>
    <property type="match status" value="1"/>
</dbReference>
<name>A0A8J7CW24_9PROT</name>
<dbReference type="SUPFAM" id="SSF56655">
    <property type="entry name" value="Carbohydrate phosphatase"/>
    <property type="match status" value="1"/>
</dbReference>
<dbReference type="InterPro" id="IPR033942">
    <property type="entry name" value="IMPase"/>
</dbReference>
<dbReference type="EC" id="3.1.3.25" evidence="4 10"/>
<comment type="similarity">
    <text evidence="3 10">Belongs to the inositol monophosphatase superfamily.</text>
</comment>
<sequence length="268" mass="28845">MALRSPNLNVMVSAARMAAKGLIRDFGELENLQVSRKGPSDFVTVADTRAEQILKAELSRARPDYSFLMEESGAQDGADKTRRWIVDPLDGTLNFMHGIPHFAISIALEEKGEITAGVVYNPVTDDLYTAEKGGGAYHNDRRLRVAARTNFAESVFATGIPFQGRPGHREFLMRLARVMSVSAGVRRFGVASLDLAFVAAGRMDGYWEETLQPWDVAAGILLVREAGGYVTTVQGTGNPVATGSVAAANAALHPQLLKVLKIDEGGAA</sequence>
<evidence type="ECO:0000313" key="11">
    <source>
        <dbReference type="EMBL" id="MBE1237021.1"/>
    </source>
</evidence>
<dbReference type="GO" id="GO:0006020">
    <property type="term" value="P:inositol metabolic process"/>
    <property type="evidence" value="ECO:0007669"/>
    <property type="project" value="TreeGrafter"/>
</dbReference>
<comment type="cofactor">
    <cofactor evidence="2 9 10">
        <name>Mg(2+)</name>
        <dbReference type="ChEBI" id="CHEBI:18420"/>
    </cofactor>
</comment>
<evidence type="ECO:0000256" key="4">
    <source>
        <dbReference type="ARBA" id="ARBA00013106"/>
    </source>
</evidence>
<evidence type="ECO:0000256" key="10">
    <source>
        <dbReference type="RuleBase" id="RU364068"/>
    </source>
</evidence>
<dbReference type="InterPro" id="IPR022337">
    <property type="entry name" value="Inositol_monophosphatase_SuhB"/>
</dbReference>
<evidence type="ECO:0000256" key="1">
    <source>
        <dbReference type="ARBA" id="ARBA00001033"/>
    </source>
</evidence>
<reference evidence="11" key="1">
    <citation type="submission" date="2020-10" db="EMBL/GenBank/DDBJ databases">
        <title>Genome sequence of the unusual species of purple photosynthetic bacteria, Phaeovibrio sulfidiphilus DSM 23193, type strain.</title>
        <authorList>
            <person name="Kyndt J.A."/>
            <person name="Meyer T.E."/>
        </authorList>
    </citation>
    <scope>NUCLEOTIDE SEQUENCE</scope>
    <source>
        <strain evidence="11">DSM 23193</strain>
    </source>
</reference>
<accession>A0A8J7CW24</accession>
<dbReference type="AlphaFoldDB" id="A0A8J7CW24"/>
<dbReference type="GO" id="GO:0046854">
    <property type="term" value="P:phosphatidylinositol phosphate biosynthetic process"/>
    <property type="evidence" value="ECO:0007669"/>
    <property type="project" value="InterPro"/>
</dbReference>
<dbReference type="GO" id="GO:0007165">
    <property type="term" value="P:signal transduction"/>
    <property type="evidence" value="ECO:0007669"/>
    <property type="project" value="TreeGrafter"/>
</dbReference>
<evidence type="ECO:0000256" key="8">
    <source>
        <dbReference type="ARBA" id="ARBA00022842"/>
    </source>
</evidence>
<protein>
    <recommendedName>
        <fullName evidence="5 10">Inositol-1-monophosphatase</fullName>
        <ecNumber evidence="4 10">3.1.3.25</ecNumber>
    </recommendedName>
</protein>
<dbReference type="PRINTS" id="PR01959">
    <property type="entry name" value="SBIMPHPHTASE"/>
</dbReference>
<dbReference type="PROSITE" id="PS00629">
    <property type="entry name" value="IMP_1"/>
    <property type="match status" value="1"/>
</dbReference>
<evidence type="ECO:0000256" key="2">
    <source>
        <dbReference type="ARBA" id="ARBA00001946"/>
    </source>
</evidence>
<feature type="binding site" evidence="9">
    <location>
        <position position="215"/>
    </location>
    <ligand>
        <name>Mg(2+)</name>
        <dbReference type="ChEBI" id="CHEBI:18420"/>
        <label>1</label>
        <note>catalytic</note>
    </ligand>
</feature>
<dbReference type="InterPro" id="IPR020550">
    <property type="entry name" value="Inositol_monophosphatase_CS"/>
</dbReference>
<dbReference type="GO" id="GO:0008934">
    <property type="term" value="F:inositol monophosphate 1-phosphatase activity"/>
    <property type="evidence" value="ECO:0007669"/>
    <property type="project" value="InterPro"/>
</dbReference>
<keyword evidence="8 9" id="KW-0460">Magnesium</keyword>
<feature type="binding site" evidence="9">
    <location>
        <position position="90"/>
    </location>
    <ligand>
        <name>Mg(2+)</name>
        <dbReference type="ChEBI" id="CHEBI:18420"/>
        <label>2</label>
    </ligand>
</feature>
<comment type="caution">
    <text evidence="11">The sequence shown here is derived from an EMBL/GenBank/DDBJ whole genome shotgun (WGS) entry which is preliminary data.</text>
</comment>
<dbReference type="EMBL" id="JACZHT010000003">
    <property type="protein sequence ID" value="MBE1237021.1"/>
    <property type="molecule type" value="Genomic_DNA"/>
</dbReference>
<dbReference type="GO" id="GO:0046872">
    <property type="term" value="F:metal ion binding"/>
    <property type="evidence" value="ECO:0007669"/>
    <property type="project" value="UniProtKB-KW"/>
</dbReference>
<gene>
    <name evidence="11" type="ORF">IHV25_05100</name>
</gene>
<dbReference type="InterPro" id="IPR000760">
    <property type="entry name" value="Inositol_monophosphatase-like"/>
</dbReference>
<evidence type="ECO:0000256" key="9">
    <source>
        <dbReference type="PIRSR" id="PIRSR600760-2"/>
    </source>
</evidence>
<comment type="catalytic activity">
    <reaction evidence="1 10">
        <text>a myo-inositol phosphate + H2O = myo-inositol + phosphate</text>
        <dbReference type="Rhea" id="RHEA:24056"/>
        <dbReference type="ChEBI" id="CHEBI:15377"/>
        <dbReference type="ChEBI" id="CHEBI:17268"/>
        <dbReference type="ChEBI" id="CHEBI:43474"/>
        <dbReference type="ChEBI" id="CHEBI:84139"/>
        <dbReference type="EC" id="3.1.3.25"/>
    </reaction>
</comment>